<evidence type="ECO:0000313" key="4">
    <source>
        <dbReference type="Proteomes" id="UP001500194"/>
    </source>
</evidence>
<accession>A0AAV3T2V1</accession>
<protein>
    <recommendedName>
        <fullName evidence="2">DUF7992 domain-containing protein</fullName>
    </recommendedName>
</protein>
<proteinExistence type="predicted"/>
<dbReference type="EMBL" id="BAAADU010000002">
    <property type="protein sequence ID" value="GAA0656354.1"/>
    <property type="molecule type" value="Genomic_DNA"/>
</dbReference>
<evidence type="ECO:0000259" key="2">
    <source>
        <dbReference type="Pfam" id="PF25955"/>
    </source>
</evidence>
<sequence>MSLDISTGEVPDPPELDTEASVEDYEDLDVGGNDYHRDDLEAFLREGAWEEAFVEWADDTDLTEEDYEIVLDLDLLANFDFFWDDFADRVGYHAPGLPEDWKERDLHPALDSWSTVSAINASLTELGRTVSDRLKADYVHWDAEYEAPDDLPDFD</sequence>
<dbReference type="RefSeq" id="WP_227259937.1">
    <property type="nucleotide sequence ID" value="NZ_BAAADU010000002.1"/>
</dbReference>
<evidence type="ECO:0000313" key="3">
    <source>
        <dbReference type="EMBL" id="GAA0656354.1"/>
    </source>
</evidence>
<comment type="caution">
    <text evidence="3">The sequence shown here is derived from an EMBL/GenBank/DDBJ whole genome shotgun (WGS) entry which is preliminary data.</text>
</comment>
<feature type="compositionally biased region" description="Acidic residues" evidence="1">
    <location>
        <begin position="12"/>
        <end position="29"/>
    </location>
</feature>
<gene>
    <name evidence="3" type="ORF">GCM10009019_20350</name>
</gene>
<name>A0AAV3T2V1_9EURY</name>
<feature type="domain" description="DUF7992" evidence="2">
    <location>
        <begin position="9"/>
        <end position="155"/>
    </location>
</feature>
<dbReference type="AlphaFoldDB" id="A0AAV3T2V1"/>
<organism evidence="3 4">
    <name type="scientific">Salarchaeum japonicum</name>
    <dbReference type="NCBI Taxonomy" id="555573"/>
    <lineage>
        <taxon>Archaea</taxon>
        <taxon>Methanobacteriati</taxon>
        <taxon>Methanobacteriota</taxon>
        <taxon>Stenosarchaea group</taxon>
        <taxon>Halobacteria</taxon>
        <taxon>Halobacteriales</taxon>
        <taxon>Halobacteriaceae</taxon>
    </lineage>
</organism>
<reference evidence="3 4" key="1">
    <citation type="journal article" date="2019" name="Int. J. Syst. Evol. Microbiol.">
        <title>The Global Catalogue of Microorganisms (GCM) 10K type strain sequencing project: providing services to taxonomists for standard genome sequencing and annotation.</title>
        <authorList>
            <consortium name="The Broad Institute Genomics Platform"/>
            <consortium name="The Broad Institute Genome Sequencing Center for Infectious Disease"/>
            <person name="Wu L."/>
            <person name="Ma J."/>
        </authorList>
    </citation>
    <scope>NUCLEOTIDE SEQUENCE [LARGE SCALE GENOMIC DNA]</scope>
    <source>
        <strain evidence="3 4">JCM 16327</strain>
    </source>
</reference>
<dbReference type="GeneID" id="68573285"/>
<feature type="region of interest" description="Disordered" evidence="1">
    <location>
        <begin position="1"/>
        <end position="30"/>
    </location>
</feature>
<dbReference type="InterPro" id="IPR058305">
    <property type="entry name" value="DUF7992"/>
</dbReference>
<keyword evidence="4" id="KW-1185">Reference proteome</keyword>
<dbReference type="Proteomes" id="UP001500194">
    <property type="component" value="Unassembled WGS sequence"/>
</dbReference>
<evidence type="ECO:0000256" key="1">
    <source>
        <dbReference type="SAM" id="MobiDB-lite"/>
    </source>
</evidence>
<dbReference type="Pfam" id="PF25955">
    <property type="entry name" value="DUF7992"/>
    <property type="match status" value="1"/>
</dbReference>